<reference evidence="1 2" key="1">
    <citation type="submission" date="2015-09" db="EMBL/GenBank/DDBJ databases">
        <title>Draft genome of the parasitic nematode Teladorsagia circumcincta isolate WARC Sus (inbred).</title>
        <authorList>
            <person name="Mitreva M."/>
        </authorList>
    </citation>
    <scope>NUCLEOTIDE SEQUENCE [LARGE SCALE GENOMIC DNA]</scope>
    <source>
        <strain evidence="1 2">S</strain>
    </source>
</reference>
<gene>
    <name evidence="1" type="ORF">TELCIR_07213</name>
</gene>
<evidence type="ECO:0000313" key="2">
    <source>
        <dbReference type="Proteomes" id="UP000230423"/>
    </source>
</evidence>
<evidence type="ECO:0000313" key="1">
    <source>
        <dbReference type="EMBL" id="PIO70911.1"/>
    </source>
</evidence>
<dbReference type="EMBL" id="KZ346118">
    <property type="protein sequence ID" value="PIO70911.1"/>
    <property type="molecule type" value="Genomic_DNA"/>
</dbReference>
<sequence length="111" mass="12593">MWVRFVMRLAAKWAAGDMGEITMDNVVRSLSTLPYRSDLAEQRAAPFMKAYKAFCKKRIVNDDLIKRLFKAAQVNSFQLSTDFCLPIGLALYVQLSGIGHSCKPNVICKFR</sequence>
<keyword evidence="2" id="KW-1185">Reference proteome</keyword>
<dbReference type="Proteomes" id="UP000230423">
    <property type="component" value="Unassembled WGS sequence"/>
</dbReference>
<organism evidence="1 2">
    <name type="scientific">Teladorsagia circumcincta</name>
    <name type="common">Brown stomach worm</name>
    <name type="synonym">Ostertagia circumcincta</name>
    <dbReference type="NCBI Taxonomy" id="45464"/>
    <lineage>
        <taxon>Eukaryota</taxon>
        <taxon>Metazoa</taxon>
        <taxon>Ecdysozoa</taxon>
        <taxon>Nematoda</taxon>
        <taxon>Chromadorea</taxon>
        <taxon>Rhabditida</taxon>
        <taxon>Rhabditina</taxon>
        <taxon>Rhabditomorpha</taxon>
        <taxon>Strongyloidea</taxon>
        <taxon>Trichostrongylidae</taxon>
        <taxon>Teladorsagia</taxon>
    </lineage>
</organism>
<dbReference type="OrthoDB" id="265717at2759"/>
<protein>
    <submittedName>
        <fullName evidence="1">Uncharacterized protein</fullName>
    </submittedName>
</protein>
<dbReference type="Gene3D" id="2.170.270.10">
    <property type="entry name" value="SET domain"/>
    <property type="match status" value="1"/>
</dbReference>
<dbReference type="InterPro" id="IPR046341">
    <property type="entry name" value="SET_dom_sf"/>
</dbReference>
<dbReference type="AlphaFoldDB" id="A0A2G9UKW9"/>
<name>A0A2G9UKW9_TELCI</name>
<proteinExistence type="predicted"/>
<accession>A0A2G9UKW9</accession>